<dbReference type="eggNOG" id="ENOG5033E1I">
    <property type="taxonomic scope" value="Bacteria"/>
</dbReference>
<gene>
    <name evidence="2" type="ORF">S58_13420</name>
</gene>
<protein>
    <recommendedName>
        <fullName evidence="1">DUF1858 domain-containing protein</fullName>
    </recommendedName>
</protein>
<dbReference type="AlphaFoldDB" id="M4Z3F3"/>
<dbReference type="InterPro" id="IPR015077">
    <property type="entry name" value="DUF1858"/>
</dbReference>
<sequence length="75" mass="8421">MLATIRSGMEARMQISFDELVDDVMRRRPETIHVFLAFQMRCVGCPIACFHNVADACREHSVDPDAFLSALCACT</sequence>
<evidence type="ECO:0000313" key="3">
    <source>
        <dbReference type="Proteomes" id="UP000011841"/>
    </source>
</evidence>
<organism evidence="2 3">
    <name type="scientific">Bradyrhizobium oligotrophicum S58</name>
    <dbReference type="NCBI Taxonomy" id="1245469"/>
    <lineage>
        <taxon>Bacteria</taxon>
        <taxon>Pseudomonadati</taxon>
        <taxon>Pseudomonadota</taxon>
        <taxon>Alphaproteobacteria</taxon>
        <taxon>Hyphomicrobiales</taxon>
        <taxon>Nitrobacteraceae</taxon>
        <taxon>Bradyrhizobium</taxon>
    </lineage>
</organism>
<evidence type="ECO:0000259" key="1">
    <source>
        <dbReference type="Pfam" id="PF08984"/>
    </source>
</evidence>
<dbReference type="Pfam" id="PF08984">
    <property type="entry name" value="DUF1858"/>
    <property type="match status" value="1"/>
</dbReference>
<dbReference type="Proteomes" id="UP000011841">
    <property type="component" value="Chromosome"/>
</dbReference>
<evidence type="ECO:0000313" key="2">
    <source>
        <dbReference type="EMBL" id="BAM87352.1"/>
    </source>
</evidence>
<dbReference type="NCBIfam" id="TIGR03980">
    <property type="entry name" value="prismane_assoc"/>
    <property type="match status" value="1"/>
</dbReference>
<dbReference type="InterPro" id="IPR023883">
    <property type="entry name" value="CHP03980_redox-disulphide"/>
</dbReference>
<dbReference type="Gene3D" id="1.10.3910.10">
    <property type="entry name" value="SP0561-like"/>
    <property type="match status" value="1"/>
</dbReference>
<proteinExistence type="predicted"/>
<dbReference type="InterPro" id="IPR038062">
    <property type="entry name" value="ScdA-like_N_sf"/>
</dbReference>
<reference evidence="2 3" key="1">
    <citation type="journal article" date="2013" name="Appl. Environ. Microbiol.">
        <title>Genome analysis suggests that the soil oligotrophic bacterium Agromonas oligotrophica (Bradyrhizobium oligotrophicum) is a nitrogen-fixing symbiont of Aeschynomene indica.</title>
        <authorList>
            <person name="Okubo T."/>
            <person name="Fukushima S."/>
            <person name="Itakura M."/>
            <person name="Oshima K."/>
            <person name="Longtonglang A."/>
            <person name="Teaumroong N."/>
            <person name="Mitsui H."/>
            <person name="Hattori M."/>
            <person name="Hattori R."/>
            <person name="Hattori T."/>
            <person name="Minamisawa K."/>
        </authorList>
    </citation>
    <scope>NUCLEOTIDE SEQUENCE [LARGE SCALE GENOMIC DNA]</scope>
    <source>
        <strain evidence="2 3">S58</strain>
    </source>
</reference>
<dbReference type="PANTHER" id="PTHR39341:SF1">
    <property type="entry name" value="DUF1858 DOMAIN-CONTAINING PROTEIN"/>
    <property type="match status" value="1"/>
</dbReference>
<keyword evidence="3" id="KW-1185">Reference proteome</keyword>
<dbReference type="PATRIC" id="fig|1245469.3.peg.1377"/>
<feature type="domain" description="DUF1858" evidence="1">
    <location>
        <begin position="15"/>
        <end position="67"/>
    </location>
</feature>
<dbReference type="STRING" id="1245469.S58_13420"/>
<dbReference type="HOGENOM" id="CLU_180540_3_1_5"/>
<accession>M4Z3F3</accession>
<dbReference type="SUPFAM" id="SSF140683">
    <property type="entry name" value="SP0561-like"/>
    <property type="match status" value="1"/>
</dbReference>
<dbReference type="KEGG" id="aol:S58_13420"/>
<name>M4Z3F3_9BRAD</name>
<dbReference type="PANTHER" id="PTHR39341">
    <property type="entry name" value="BSL7085 PROTEIN"/>
    <property type="match status" value="1"/>
</dbReference>
<dbReference type="EMBL" id="AP012603">
    <property type="protein sequence ID" value="BAM87352.1"/>
    <property type="molecule type" value="Genomic_DNA"/>
</dbReference>